<keyword evidence="4" id="KW-0677">Repeat</keyword>
<keyword evidence="3" id="KW-0479">Metal-binding</keyword>
<dbReference type="FunFam" id="3.30.160.60:FF:001159">
    <property type="entry name" value="Protein glass"/>
    <property type="match status" value="1"/>
</dbReference>
<dbReference type="InterPro" id="IPR036236">
    <property type="entry name" value="Znf_C2H2_sf"/>
</dbReference>
<dbReference type="PROSITE" id="PS50157">
    <property type="entry name" value="ZINC_FINGER_C2H2_2"/>
    <property type="match status" value="5"/>
</dbReference>
<evidence type="ECO:0000256" key="10">
    <source>
        <dbReference type="ARBA" id="ARBA00023242"/>
    </source>
</evidence>
<evidence type="ECO:0000313" key="13">
    <source>
        <dbReference type="EMBL" id="QFQ66905.1"/>
    </source>
</evidence>
<feature type="domain" description="C2H2-type" evidence="12">
    <location>
        <begin position="214"/>
        <end position="241"/>
    </location>
</feature>
<comment type="similarity">
    <text evidence="2">Belongs to the krueppel C2H2-type zinc-finger protein family.</text>
</comment>
<evidence type="ECO:0000256" key="2">
    <source>
        <dbReference type="ARBA" id="ARBA00006991"/>
    </source>
</evidence>
<evidence type="ECO:0000256" key="11">
    <source>
        <dbReference type="PROSITE-ProRule" id="PRU00042"/>
    </source>
</evidence>
<evidence type="ECO:0000256" key="6">
    <source>
        <dbReference type="ARBA" id="ARBA00022833"/>
    </source>
</evidence>
<dbReference type="Pfam" id="PF00096">
    <property type="entry name" value="zf-C2H2"/>
    <property type="match status" value="5"/>
</dbReference>
<dbReference type="EMBL" id="MN305311">
    <property type="protein sequence ID" value="QFQ66905.1"/>
    <property type="molecule type" value="mRNA"/>
</dbReference>
<dbReference type="GO" id="GO:0000981">
    <property type="term" value="F:DNA-binding transcription factor activity, RNA polymerase II-specific"/>
    <property type="evidence" value="ECO:0007669"/>
    <property type="project" value="TreeGrafter"/>
</dbReference>
<evidence type="ECO:0000256" key="5">
    <source>
        <dbReference type="ARBA" id="ARBA00022771"/>
    </source>
</evidence>
<evidence type="ECO:0000259" key="12">
    <source>
        <dbReference type="PROSITE" id="PS50157"/>
    </source>
</evidence>
<evidence type="ECO:0000256" key="9">
    <source>
        <dbReference type="ARBA" id="ARBA00023163"/>
    </source>
</evidence>
<dbReference type="InterPro" id="IPR013087">
    <property type="entry name" value="Znf_C2H2_type"/>
</dbReference>
<evidence type="ECO:0000256" key="7">
    <source>
        <dbReference type="ARBA" id="ARBA00023015"/>
    </source>
</evidence>
<dbReference type="GO" id="GO:0005634">
    <property type="term" value="C:nucleus"/>
    <property type="evidence" value="ECO:0007669"/>
    <property type="project" value="UniProtKB-SubCell"/>
</dbReference>
<dbReference type="PANTHER" id="PTHR24394:SF29">
    <property type="entry name" value="MYONEURIN"/>
    <property type="match status" value="1"/>
</dbReference>
<dbReference type="SMART" id="SM00355">
    <property type="entry name" value="ZnF_C2H2"/>
    <property type="match status" value="5"/>
</dbReference>
<sequence>MDKWNCCNELFDTCWSAAGELERNPYEFNPFSPHHSSTTFSKFSIIKQDREASLYNPSADVLFSLTQTTVHPPPQLTNQNNLFYHFKRCPSLEYSSLYSSPYSSFDSSLYSPAIYPFDAECSSGIEYNSLRRQHDCNWSESRNSEKNDFSILHLAKTNICHVCGKSYARPSTLKTHLRTHSGEKPFKCKQCNKSFSQTANLTAHLRTHSGDKPFKCHVCDRRFSQSSSVTTHMRTHNGERPYRCAWCRKAFADSSTLTKHIRIHSGEKPYQCSVCFLRFSQSGNLNRHMRVHQS</sequence>
<comment type="subcellular location">
    <subcellularLocation>
        <location evidence="1">Nucleus</location>
    </subcellularLocation>
</comment>
<keyword evidence="6" id="KW-0862">Zinc</keyword>
<name>A0A5P8I4M1_HOFMI</name>
<keyword evidence="9" id="KW-0804">Transcription</keyword>
<evidence type="ECO:0000256" key="3">
    <source>
        <dbReference type="ARBA" id="ARBA00022723"/>
    </source>
</evidence>
<dbReference type="GO" id="GO:0008270">
    <property type="term" value="F:zinc ion binding"/>
    <property type="evidence" value="ECO:0007669"/>
    <property type="project" value="UniProtKB-KW"/>
</dbReference>
<proteinExistence type="evidence at transcript level"/>
<dbReference type="Gene3D" id="3.30.160.60">
    <property type="entry name" value="Classic Zinc Finger"/>
    <property type="match status" value="5"/>
</dbReference>
<keyword evidence="7" id="KW-0805">Transcription regulation</keyword>
<protein>
    <submittedName>
        <fullName evidence="13">ZSCAN22-like protein</fullName>
    </submittedName>
</protein>
<dbReference type="PANTHER" id="PTHR24394">
    <property type="entry name" value="ZINC FINGER PROTEIN"/>
    <property type="match status" value="1"/>
</dbReference>
<keyword evidence="5 11" id="KW-0863">Zinc-finger</keyword>
<dbReference type="FunFam" id="3.30.160.60:FF:000761">
    <property type="entry name" value="Zinc finger protein 449"/>
    <property type="match status" value="1"/>
</dbReference>
<evidence type="ECO:0000256" key="1">
    <source>
        <dbReference type="ARBA" id="ARBA00004123"/>
    </source>
</evidence>
<dbReference type="FunFam" id="3.30.160.60:FF:002343">
    <property type="entry name" value="Zinc finger protein 33A"/>
    <property type="match status" value="1"/>
</dbReference>
<feature type="domain" description="C2H2-type" evidence="12">
    <location>
        <begin position="270"/>
        <end position="294"/>
    </location>
</feature>
<dbReference type="AlphaFoldDB" id="A0A5P8I4M1"/>
<dbReference type="SUPFAM" id="SSF57667">
    <property type="entry name" value="beta-beta-alpha zinc fingers"/>
    <property type="match status" value="3"/>
</dbReference>
<organism evidence="13">
    <name type="scientific">Hofstenia miamia</name>
    <name type="common">Three-banded panther worm</name>
    <dbReference type="NCBI Taxonomy" id="442651"/>
    <lineage>
        <taxon>Eukaryota</taxon>
        <taxon>Metazoa</taxon>
        <taxon>Xenacoelomorpha</taxon>
        <taxon>Acoelomorpha</taxon>
        <taxon>Acoela</taxon>
        <taxon>Hofsteniidae</taxon>
        <taxon>Hofstenia</taxon>
    </lineage>
</organism>
<keyword evidence="8" id="KW-0238">DNA-binding</keyword>
<reference evidence="13" key="1">
    <citation type="journal article" date="2019" name="PLoS Genet.">
        <title>A small set of conserved genes, including sp5 and Hox, are activated by Wnt signaling in the posterior of planarians and acoels.</title>
        <authorList>
            <person name="Tewari A.G."/>
            <person name="Owen J.H."/>
            <person name="Petersen C.P."/>
            <person name="Wagner D.E."/>
            <person name="Reddien P.W."/>
        </authorList>
    </citation>
    <scope>NUCLEOTIDE SEQUENCE</scope>
</reference>
<feature type="domain" description="C2H2-type" evidence="12">
    <location>
        <begin position="242"/>
        <end position="269"/>
    </location>
</feature>
<dbReference type="FunFam" id="3.30.160.60:FF:000325">
    <property type="entry name" value="ZFP90 zinc finger protein"/>
    <property type="match status" value="1"/>
</dbReference>
<feature type="domain" description="C2H2-type" evidence="12">
    <location>
        <begin position="158"/>
        <end position="185"/>
    </location>
</feature>
<feature type="domain" description="C2H2-type" evidence="12">
    <location>
        <begin position="186"/>
        <end position="213"/>
    </location>
</feature>
<dbReference type="GO" id="GO:0003677">
    <property type="term" value="F:DNA binding"/>
    <property type="evidence" value="ECO:0007669"/>
    <property type="project" value="UniProtKB-KW"/>
</dbReference>
<evidence type="ECO:0000256" key="8">
    <source>
        <dbReference type="ARBA" id="ARBA00023125"/>
    </source>
</evidence>
<evidence type="ECO:0000256" key="4">
    <source>
        <dbReference type="ARBA" id="ARBA00022737"/>
    </source>
</evidence>
<accession>A0A5P8I4M1</accession>
<dbReference type="FunFam" id="3.30.160.60:FF:000875">
    <property type="entry name" value="zinc finger protein 236 isoform X7"/>
    <property type="match status" value="1"/>
</dbReference>
<dbReference type="PROSITE" id="PS00028">
    <property type="entry name" value="ZINC_FINGER_C2H2_1"/>
    <property type="match status" value="5"/>
</dbReference>
<keyword evidence="10" id="KW-0539">Nucleus</keyword>